<accession>A0ABQ5SRK1</accession>
<dbReference type="RefSeq" id="WP_189117043.1">
    <property type="nucleotide sequence ID" value="NZ_BMRK01000002.1"/>
</dbReference>
<gene>
    <name evidence="1" type="ORF">GCM10017579_02240</name>
</gene>
<evidence type="ECO:0008006" key="3">
    <source>
        <dbReference type="Google" id="ProtNLM"/>
    </source>
</evidence>
<dbReference type="EMBL" id="BSEL01000001">
    <property type="protein sequence ID" value="GLJ66188.1"/>
    <property type="molecule type" value="Genomic_DNA"/>
</dbReference>
<evidence type="ECO:0000313" key="2">
    <source>
        <dbReference type="Proteomes" id="UP001142292"/>
    </source>
</evidence>
<name>A0ABQ5SRK1_9ACTN</name>
<comment type="caution">
    <text evidence="1">The sequence shown here is derived from an EMBL/GenBank/DDBJ whole genome shotgun (WGS) entry which is preliminary data.</text>
</comment>
<reference evidence="1" key="1">
    <citation type="journal article" date="2014" name="Int. J. Syst. Evol. Microbiol.">
        <title>Complete genome of a new Firmicutes species belonging to the dominant human colonic microbiota ('Ruminococcus bicirculans') reveals two chromosomes and a selective capacity to utilize plant glucans.</title>
        <authorList>
            <consortium name="NISC Comparative Sequencing Program"/>
            <person name="Wegmann U."/>
            <person name="Louis P."/>
            <person name="Goesmann A."/>
            <person name="Henrissat B."/>
            <person name="Duncan S.H."/>
            <person name="Flint H.J."/>
        </authorList>
    </citation>
    <scope>NUCLEOTIDE SEQUENCE</scope>
    <source>
        <strain evidence="1">VKM Ac-1246</strain>
    </source>
</reference>
<evidence type="ECO:0000313" key="1">
    <source>
        <dbReference type="EMBL" id="GLJ66188.1"/>
    </source>
</evidence>
<organism evidence="1 2">
    <name type="scientific">Nocardioides luteus</name>
    <dbReference type="NCBI Taxonomy" id="1844"/>
    <lineage>
        <taxon>Bacteria</taxon>
        <taxon>Bacillati</taxon>
        <taxon>Actinomycetota</taxon>
        <taxon>Actinomycetes</taxon>
        <taxon>Propionibacteriales</taxon>
        <taxon>Nocardioidaceae</taxon>
        <taxon>Nocardioides</taxon>
    </lineage>
</organism>
<sequence length="101" mass="11574">MTWTETHDRYRLLNEAEETLRSDPTCSLPWSPAYAAVFGTPDRLAQTLRHRWRTRFQAQLDPALPPADYEANFADLLADLAPLMGRIGTHEFREELAEVSS</sequence>
<dbReference type="Proteomes" id="UP001142292">
    <property type="component" value="Unassembled WGS sequence"/>
</dbReference>
<reference evidence="1" key="2">
    <citation type="submission" date="2023-01" db="EMBL/GenBank/DDBJ databases">
        <authorList>
            <person name="Sun Q."/>
            <person name="Evtushenko L."/>
        </authorList>
    </citation>
    <scope>NUCLEOTIDE SEQUENCE</scope>
    <source>
        <strain evidence="1">VKM Ac-1246</strain>
    </source>
</reference>
<protein>
    <recommendedName>
        <fullName evidence="3">PaaX-like C-terminal domain-containing protein</fullName>
    </recommendedName>
</protein>
<proteinExistence type="predicted"/>
<keyword evidence="2" id="KW-1185">Reference proteome</keyword>